<dbReference type="EMBL" id="LR214939">
    <property type="protein sequence ID" value="VEU56198.1"/>
    <property type="molecule type" value="Genomic_DNA"/>
</dbReference>
<dbReference type="RefSeq" id="WP_129619852.1">
    <property type="nucleotide sequence ID" value="NZ_LR214938.2"/>
</dbReference>
<geneLocation type="plasmid" evidence="3">
    <name>2</name>
</geneLocation>
<dbReference type="AlphaFoldDB" id="A0A448ZY70"/>
<evidence type="ECO:0000313" key="3">
    <source>
        <dbReference type="EMBL" id="VEU56198.1"/>
    </source>
</evidence>
<keyword evidence="3" id="KW-0614">Plasmid</keyword>
<proteinExistence type="predicted"/>
<gene>
    <name evidence="3" type="ORF">NCTC10113_01086</name>
</gene>
<reference evidence="3" key="1">
    <citation type="submission" date="2019-01" db="EMBL/GenBank/DDBJ databases">
        <authorList>
            <consortium name="Pathogen Informatics"/>
        </authorList>
    </citation>
    <scope>NUCLEOTIDE SEQUENCE [LARGE SCALE GENOMIC DNA]</scope>
    <source>
        <strain evidence="3">NCTC10113</strain>
    </source>
</reference>
<protein>
    <recommendedName>
        <fullName evidence="2">Lipoprotein-associated type-17 domain-containing protein</fullName>
    </recommendedName>
</protein>
<feature type="domain" description="Lipoprotein-associated type-17" evidence="2">
    <location>
        <begin position="329"/>
        <end position="420"/>
    </location>
</feature>
<feature type="domain" description="Lipoprotein-associated type-17" evidence="2">
    <location>
        <begin position="138"/>
        <end position="202"/>
    </location>
</feature>
<organism evidence="3">
    <name type="scientific">Metamycoplasma salivarium</name>
    <name type="common">Mycoplasma salivarium</name>
    <dbReference type="NCBI Taxonomy" id="2124"/>
    <lineage>
        <taxon>Bacteria</taxon>
        <taxon>Bacillati</taxon>
        <taxon>Mycoplasmatota</taxon>
        <taxon>Mycoplasmoidales</taxon>
        <taxon>Metamycoplasmataceae</taxon>
        <taxon>Metamycoplasma</taxon>
    </lineage>
</organism>
<evidence type="ECO:0000259" key="2">
    <source>
        <dbReference type="Pfam" id="PF04200"/>
    </source>
</evidence>
<name>A0A448ZY70_METSV</name>
<dbReference type="Pfam" id="PF04200">
    <property type="entry name" value="Lipoprotein_17"/>
    <property type="match status" value="2"/>
</dbReference>
<feature type="signal peptide" evidence="1">
    <location>
        <begin position="1"/>
        <end position="24"/>
    </location>
</feature>
<dbReference type="InterPro" id="IPR007326">
    <property type="entry name" value="Lipoprotein-assoc_dom"/>
</dbReference>
<sequence>MKKSNKLLLASSGLLSTFAILPFAILSCDNKAKILKQLNEYVEKEFDLKIDAWKYTIDEALDINKYINNLKSGYKFNLKSITKNNNKVEVKYTITDLKNNVESNEFSKEFSGFKDKPVDPSEKYDATKNRDELISLFEITKTTFASTNVAKFVNNKENTHFKLSEVKVIEYDDSLGTLKASIKGKYNNFDFQDEFTINDFKKPLTSLNSMTLNAKLNINKLIEEKKTFDDIKTLTNSQLLAYIEELKGLDENGNQVDVLDLLRDTNYKINSLKISNGTKFNLAISVSYNKKDKNAAEVVESKQIANYVNRDFEKTTFGNEEIAKYLLTKIKETAADKTEFASSYVSDFYRRNINVAPTLAKLPDEFKKAYGADIIYVDTISVKANDITGELHLQYCLTIEKGSEKYHSATKETTIKGFKKVDENTIRNFTVGPKVSELSDQQWLKLKADIKKLYEDNGSKPDFKITDSIQKAKFFRYANGNDTWNVIKEGTTAKDASVYTENGHWEFFTNGVKASEDFNRQRGLFNMSKFQVKTVSIKFVEISNFRKRNNLLWFDYIFEIRFQLHSSSSASTDEDTTLIKKFAYSMWV</sequence>
<evidence type="ECO:0000256" key="1">
    <source>
        <dbReference type="SAM" id="SignalP"/>
    </source>
</evidence>
<keyword evidence="1" id="KW-0732">Signal</keyword>
<feature type="chain" id="PRO_5019144950" description="Lipoprotein-associated type-17 domain-containing protein" evidence="1">
    <location>
        <begin position="25"/>
        <end position="588"/>
    </location>
</feature>
<dbReference type="PROSITE" id="PS51257">
    <property type="entry name" value="PROKAR_LIPOPROTEIN"/>
    <property type="match status" value="1"/>
</dbReference>
<accession>A0A448ZY70</accession>